<proteinExistence type="predicted"/>
<evidence type="ECO:0000313" key="2">
    <source>
        <dbReference type="Proteomes" id="UP000805649"/>
    </source>
</evidence>
<evidence type="ECO:0000313" key="1">
    <source>
        <dbReference type="EMBL" id="KAL0934507.1"/>
    </source>
</evidence>
<organism evidence="1 2">
    <name type="scientific">Colletotrichum truncatum</name>
    <name type="common">Anthracnose fungus</name>
    <name type="synonym">Colletotrichum capsici</name>
    <dbReference type="NCBI Taxonomy" id="5467"/>
    <lineage>
        <taxon>Eukaryota</taxon>
        <taxon>Fungi</taxon>
        <taxon>Dikarya</taxon>
        <taxon>Ascomycota</taxon>
        <taxon>Pezizomycotina</taxon>
        <taxon>Sordariomycetes</taxon>
        <taxon>Hypocreomycetidae</taxon>
        <taxon>Glomerellales</taxon>
        <taxon>Glomerellaceae</taxon>
        <taxon>Colletotrichum</taxon>
        <taxon>Colletotrichum truncatum species complex</taxon>
    </lineage>
</organism>
<sequence length="740" mass="85026">MIICQFCRRNVLESQKTWDYHHVNMAALKVSAESGCVFCKRLAPFVKTVHGGIQKETKALYRWTMREVPHIRETKSNVSITFRPVPDEQGEKESTRDLPEVRFYVFHEEDLGYIPNEEALGPGTNSEASINLMKSWLNHCKNNHPRCKSHHTRHGFMPTRVLDVGVQGDHLPPTHIRVVETKKNHINEPYMTLSHCWGKKSFVQLTNDNFDDFTNRGIPWKNDALGNDICSNKNFEEAIIVTRNLGIRYIWIDSVCIIQNQPDKADWEAEAGLMHKVYRNSYCNLAATVSEDCSGGLFRERNLDVLPAQYVPDGASHRFRERNRRILSSDLWDKDLLGSHLYGRGWVFQERMLSPRLLQFAQGQIFWDCATTSACEALPAGLPPSLDVTAGMDRSWRQRLQSADRTVLSRIKSSKGSPEKFWESSVLAYTSCKLTKHDDKDAAMWGISKLVRDMQGEEYAYGLWATWLEEQLAWRVADRPAAKYPEIDGKEFPSWSWMCLDVPIQVAPRLEDNTRFYAVTNHEGGPIAFKFERMLHGEMDTGDPPNPHDTPEIKTNKPSDVEKEYAETWQSKTGPNVGIPKPDERSKLLSEEIEILGHICGGTLRYTSLEKRWFIDIDGVREQAVVEAYPDLQPGEGDAICQFLVLAASRIFRDRHGQEFYDLDQIEQSKAEVEEMQYSGVGILVQWENKKEKRLRRVGAVTFRQLNWDDWASFRRACGEDQEALQYELDVEDGQSVWLA</sequence>
<gene>
    <name evidence="1" type="ORF">CTRU02_211306</name>
</gene>
<dbReference type="EMBL" id="VUJX02000007">
    <property type="protein sequence ID" value="KAL0934507.1"/>
    <property type="molecule type" value="Genomic_DNA"/>
</dbReference>
<reference evidence="1 2" key="1">
    <citation type="journal article" date="2020" name="Phytopathology">
        <title>Genome Sequence Resources of Colletotrichum truncatum, C. plurivorum, C. musicola, and C. sojae: Four Species Pathogenic to Soybean (Glycine max).</title>
        <authorList>
            <person name="Rogerio F."/>
            <person name="Boufleur T.R."/>
            <person name="Ciampi-Guillardi M."/>
            <person name="Sukno S.A."/>
            <person name="Thon M.R."/>
            <person name="Massola Junior N.S."/>
            <person name="Baroncelli R."/>
        </authorList>
    </citation>
    <scope>NUCLEOTIDE SEQUENCE [LARGE SCALE GENOMIC DNA]</scope>
    <source>
        <strain evidence="1 2">CMES1059</strain>
    </source>
</reference>
<keyword evidence="2" id="KW-1185">Reference proteome</keyword>
<comment type="caution">
    <text evidence="1">The sequence shown here is derived from an EMBL/GenBank/DDBJ whole genome shotgun (WGS) entry which is preliminary data.</text>
</comment>
<name>A0ACC3YRN1_COLTU</name>
<protein>
    <submittedName>
        <fullName evidence="1">Heterokaryon incompatibility protein</fullName>
    </submittedName>
</protein>
<accession>A0ACC3YRN1</accession>
<dbReference type="Proteomes" id="UP000805649">
    <property type="component" value="Unassembled WGS sequence"/>
</dbReference>